<keyword evidence="3" id="KW-1185">Reference proteome</keyword>
<evidence type="ECO:0000313" key="2">
    <source>
        <dbReference type="EMBL" id="KAF2074716.1"/>
    </source>
</evidence>
<comment type="caution">
    <text evidence="2">The sequence shown here is derived from an EMBL/GenBank/DDBJ whole genome shotgun (WGS) entry which is preliminary data.</text>
</comment>
<gene>
    <name evidence="2" type="ORF">CYY_003992</name>
</gene>
<dbReference type="OrthoDB" id="31616at2759"/>
<dbReference type="AlphaFoldDB" id="A0A8J4UTF3"/>
<evidence type="ECO:0000313" key="3">
    <source>
        <dbReference type="Proteomes" id="UP000695562"/>
    </source>
</evidence>
<dbReference type="Proteomes" id="UP000695562">
    <property type="component" value="Unassembled WGS sequence"/>
</dbReference>
<dbReference type="EMBL" id="AJWJ01000133">
    <property type="protein sequence ID" value="KAF2074716.1"/>
    <property type="molecule type" value="Genomic_DNA"/>
</dbReference>
<name>A0A8J4UTF3_9MYCE</name>
<sequence>MNNSAKERQEEPVLKETTATTTTTTTTNLFTNQETITPTLITHVDRNNKVKNEESSNNKHIYSPRNYITTQYYMIERYLANFVKGLGNRWIEKLEQIKKVLSQYSSSPIAIDFNLNIDSIDDDSFFSNPNESDLLLNTYTLKELEEYMVRFGIVEELKKRDYKDLEIIPDFSDPFVHRIQITDKKLNHQKNSSDDILMDLFIRRKEIYVSDIISQKSKEQEQVSIESIPNSGSNHNPRIDSRYLPHFIVEGNIYSWKEFKSTEKCTNLINYAIKATVIEWLCLQDVSREFSSIRPPLPGQYFPGLGIAKQTDLLLVYLATKQNRDCILNTPFRFYNAFMYQSREYFFIDPSVQAMFLSLLADLEPYITKFGLSPVSWAFEFGCVKYRDEKENINYVVKWEFHMQIRPISKRMTHYIKSKEYADSVKENLRPLNSFYIDWTGHPSLSHFCHIDVNEISSPIISPSSAPTSKTASE</sequence>
<protein>
    <submittedName>
        <fullName evidence="2">Uncharacterized protein</fullName>
    </submittedName>
</protein>
<evidence type="ECO:0000256" key="1">
    <source>
        <dbReference type="SAM" id="MobiDB-lite"/>
    </source>
</evidence>
<reference evidence="2" key="1">
    <citation type="submission" date="2020-01" db="EMBL/GenBank/DDBJ databases">
        <title>Development of genomics and gene disruption for Polysphondylium violaceum indicates a role for the polyketide synthase stlB in stalk morphogenesis.</title>
        <authorList>
            <person name="Narita B."/>
            <person name="Kawabe Y."/>
            <person name="Kin K."/>
            <person name="Saito T."/>
            <person name="Gibbs R."/>
            <person name="Kuspa A."/>
            <person name="Muzny D."/>
            <person name="Queller D."/>
            <person name="Richards S."/>
            <person name="Strassman J."/>
            <person name="Sucgang R."/>
            <person name="Worley K."/>
            <person name="Schaap P."/>
        </authorList>
    </citation>
    <scope>NUCLEOTIDE SEQUENCE</scope>
    <source>
        <strain evidence="2">QSvi11</strain>
    </source>
</reference>
<organism evidence="2 3">
    <name type="scientific">Polysphondylium violaceum</name>
    <dbReference type="NCBI Taxonomy" id="133409"/>
    <lineage>
        <taxon>Eukaryota</taxon>
        <taxon>Amoebozoa</taxon>
        <taxon>Evosea</taxon>
        <taxon>Eumycetozoa</taxon>
        <taxon>Dictyostelia</taxon>
        <taxon>Dictyosteliales</taxon>
        <taxon>Dictyosteliaceae</taxon>
        <taxon>Polysphondylium</taxon>
    </lineage>
</organism>
<proteinExistence type="predicted"/>
<feature type="compositionally biased region" description="Basic and acidic residues" evidence="1">
    <location>
        <begin position="1"/>
        <end position="14"/>
    </location>
</feature>
<feature type="region of interest" description="Disordered" evidence="1">
    <location>
        <begin position="1"/>
        <end position="23"/>
    </location>
</feature>
<accession>A0A8J4UTF3</accession>